<dbReference type="EMBL" id="BMWZ01000001">
    <property type="protein sequence ID" value="GGZ71821.1"/>
    <property type="molecule type" value="Genomic_DNA"/>
</dbReference>
<reference evidence="2" key="1">
    <citation type="journal article" date="2014" name="Int. J. Syst. Evol. Microbiol.">
        <title>Complete genome sequence of Corynebacterium casei LMG S-19264T (=DSM 44701T), isolated from a smear-ripened cheese.</title>
        <authorList>
            <consortium name="US DOE Joint Genome Institute (JGI-PGF)"/>
            <person name="Walter F."/>
            <person name="Albersmeier A."/>
            <person name="Kalinowski J."/>
            <person name="Ruckert C."/>
        </authorList>
    </citation>
    <scope>NUCLEOTIDE SEQUENCE</scope>
    <source>
        <strain evidence="2">KCTC 12710</strain>
    </source>
</reference>
<dbReference type="Gene3D" id="3.10.450.50">
    <property type="match status" value="1"/>
</dbReference>
<dbReference type="AlphaFoldDB" id="A0A918QTE5"/>
<accession>A0A918QTE5</accession>
<organism evidence="2 3">
    <name type="scientific">Algibacter mikhailovii</name>
    <dbReference type="NCBI Taxonomy" id="425498"/>
    <lineage>
        <taxon>Bacteria</taxon>
        <taxon>Pseudomonadati</taxon>
        <taxon>Bacteroidota</taxon>
        <taxon>Flavobacteriia</taxon>
        <taxon>Flavobacteriales</taxon>
        <taxon>Flavobacteriaceae</taxon>
        <taxon>Algibacter</taxon>
    </lineage>
</organism>
<dbReference type="Pfam" id="PF13474">
    <property type="entry name" value="SnoaL_3"/>
    <property type="match status" value="1"/>
</dbReference>
<name>A0A918QTE5_9FLAO</name>
<dbReference type="SUPFAM" id="SSF54427">
    <property type="entry name" value="NTF2-like"/>
    <property type="match status" value="1"/>
</dbReference>
<evidence type="ECO:0000313" key="3">
    <source>
        <dbReference type="Proteomes" id="UP000636004"/>
    </source>
</evidence>
<protein>
    <recommendedName>
        <fullName evidence="1">SnoaL-like domain-containing protein</fullName>
    </recommendedName>
</protein>
<dbReference type="InterPro" id="IPR037401">
    <property type="entry name" value="SnoaL-like"/>
</dbReference>
<reference evidence="2" key="2">
    <citation type="submission" date="2020-09" db="EMBL/GenBank/DDBJ databases">
        <authorList>
            <person name="Sun Q."/>
            <person name="Kim S."/>
        </authorList>
    </citation>
    <scope>NUCLEOTIDE SEQUENCE</scope>
    <source>
        <strain evidence="2">KCTC 12710</strain>
    </source>
</reference>
<dbReference type="RefSeq" id="WP_189359317.1">
    <property type="nucleotide sequence ID" value="NZ_BMWZ01000001.1"/>
</dbReference>
<proteinExistence type="predicted"/>
<gene>
    <name evidence="2" type="ORF">GCM10007028_06480</name>
</gene>
<comment type="caution">
    <text evidence="2">The sequence shown here is derived from an EMBL/GenBank/DDBJ whole genome shotgun (WGS) entry which is preliminary data.</text>
</comment>
<sequence length="196" mass="21373">MSLGIKFILNPFTNRLNLMKKIPLALTIVLVTLLVACKSDTKKETAEAIDVLTSEKVETLSEAQIEAAVLAAAHESWENARKADLDAMLAPMIPTNKGAYGMQGEMLWTTEAVAESYAAGFVGVAKQDIEMEREEITVLSSTSALYAGYGLFRQYDSAGELLIESPQAISIVYVLEGNAWKIRHMHQSFPGSSSVK</sequence>
<evidence type="ECO:0000259" key="1">
    <source>
        <dbReference type="Pfam" id="PF13474"/>
    </source>
</evidence>
<feature type="domain" description="SnoaL-like" evidence="1">
    <location>
        <begin position="71"/>
        <end position="190"/>
    </location>
</feature>
<dbReference type="Proteomes" id="UP000636004">
    <property type="component" value="Unassembled WGS sequence"/>
</dbReference>
<dbReference type="InterPro" id="IPR032710">
    <property type="entry name" value="NTF2-like_dom_sf"/>
</dbReference>
<keyword evidence="3" id="KW-1185">Reference proteome</keyword>
<evidence type="ECO:0000313" key="2">
    <source>
        <dbReference type="EMBL" id="GGZ71821.1"/>
    </source>
</evidence>